<dbReference type="EMBL" id="CP010407">
    <property type="protein sequence ID" value="AJF66661.1"/>
    <property type="molecule type" value="Genomic_DNA"/>
</dbReference>
<evidence type="ECO:0000313" key="2">
    <source>
        <dbReference type="Proteomes" id="UP000031774"/>
    </source>
</evidence>
<keyword evidence="2" id="KW-1185">Reference proteome</keyword>
<dbReference type="AlphaFoldDB" id="A0A0B5I231"/>
<evidence type="ECO:0000313" key="1">
    <source>
        <dbReference type="EMBL" id="AJF66661.1"/>
    </source>
</evidence>
<organism evidence="1 2">
    <name type="scientific">Streptomyces vietnamensis</name>
    <dbReference type="NCBI Taxonomy" id="362257"/>
    <lineage>
        <taxon>Bacteria</taxon>
        <taxon>Bacillati</taxon>
        <taxon>Actinomycetota</taxon>
        <taxon>Actinomycetes</taxon>
        <taxon>Kitasatosporales</taxon>
        <taxon>Streptomycetaceae</taxon>
        <taxon>Streptomyces</taxon>
    </lineage>
</organism>
<accession>A0A0B5I231</accession>
<dbReference type="HOGENOM" id="CLU_045981_0_0_11"/>
<gene>
    <name evidence="1" type="ORF">SVTN_22115</name>
</gene>
<sequence length="449" mass="49299">MTDHVTEAYLAAVASSGELAHAMEQTAFPPAFAASCAHRLLPRPCFVPEREIRGFADELARLFDLLVSLPGRLFDGDLRRYCAALGIDERKTALMTRLGGHTPPMHGRADLYHDGESFKVLEFNLGTQLGGTDRAEISRALLEVPAFRAFAEEHRLDYVHTGRVLAGLLREVAEPVARGEEPVVAFLEADGGLAPYRHLVDSFAEMMRGLGIDLRLGEVGQTRERGGKLYLDGAPIDVVLRYFSVDQLCEGNGGEEAAEAVFRAHEAGGTILYTPLESFLYGNKGTMAMLSDPRWREAFSADEAALIDRVLPWTRTLTPGLVEAEGASVDLLDYCRTRKDQLILKPRGDFGGAGIVPGWELSEQDWKERLHECLDASYVVQRRVLPRAEPMYDPATGTLTDWAATWDAFITPHGYAGSHIRALPREQVGVVGMGANPACRTTGVFSFPE</sequence>
<dbReference type="STRING" id="362257.SVTN_22115"/>
<dbReference type="RefSeq" id="WP_041130661.1">
    <property type="nucleotide sequence ID" value="NZ_CP010407.1"/>
</dbReference>
<protein>
    <recommendedName>
        <fullName evidence="3">Glutathionylspermidine synthase pre-ATP-grasp-like domain-containing protein</fullName>
    </recommendedName>
</protein>
<dbReference type="SUPFAM" id="SSF56059">
    <property type="entry name" value="Glutathione synthetase ATP-binding domain-like"/>
    <property type="match status" value="1"/>
</dbReference>
<evidence type="ECO:0008006" key="3">
    <source>
        <dbReference type="Google" id="ProtNLM"/>
    </source>
</evidence>
<name>A0A0B5I231_9ACTN</name>
<proteinExistence type="predicted"/>
<dbReference type="Proteomes" id="UP000031774">
    <property type="component" value="Chromosome"/>
</dbReference>
<dbReference type="KEGG" id="svt:SVTN_22115"/>
<reference evidence="1 2" key="1">
    <citation type="submission" date="2014-12" db="EMBL/GenBank/DDBJ databases">
        <title>Complete genome sequence of Streptomyces vietnamensis strain GIMV4.0001, a genetic manipulable producer of the benzoisochromanequinone antibiotic granaticin.</title>
        <authorList>
            <person name="Deng M.R."/>
            <person name="Guo J."/>
            <person name="Ma L.Y."/>
            <person name="Feng G.D."/>
            <person name="Mo C.Y."/>
            <person name="Zhu H.H."/>
        </authorList>
    </citation>
    <scope>NUCLEOTIDE SEQUENCE [LARGE SCALE GENOMIC DNA]</scope>
    <source>
        <strain evidence="2">GIMV4.0001</strain>
    </source>
</reference>